<dbReference type="Gene3D" id="2.60.40.10">
    <property type="entry name" value="Immunoglobulins"/>
    <property type="match status" value="1"/>
</dbReference>
<gene>
    <name evidence="3" type="ORF">GCM10011511_45190</name>
</gene>
<dbReference type="InterPro" id="IPR000601">
    <property type="entry name" value="PKD_dom"/>
</dbReference>
<proteinExistence type="predicted"/>
<reference evidence="3" key="1">
    <citation type="journal article" date="2014" name="Int. J. Syst. Evol. Microbiol.">
        <title>Complete genome sequence of Corynebacterium casei LMG S-19264T (=DSM 44701T), isolated from a smear-ripened cheese.</title>
        <authorList>
            <consortium name="US DOE Joint Genome Institute (JGI-PGF)"/>
            <person name="Walter F."/>
            <person name="Albersmeier A."/>
            <person name="Kalinowski J."/>
            <person name="Ruckert C."/>
        </authorList>
    </citation>
    <scope>NUCLEOTIDE SEQUENCE</scope>
    <source>
        <strain evidence="3">CGMCC 1.15448</strain>
    </source>
</reference>
<feature type="domain" description="PKD" evidence="2">
    <location>
        <begin position="21"/>
        <end position="81"/>
    </location>
</feature>
<dbReference type="CDD" id="cd00146">
    <property type="entry name" value="PKD"/>
    <property type="match status" value="1"/>
</dbReference>
<protein>
    <recommendedName>
        <fullName evidence="2">PKD domain-containing protein</fullName>
    </recommendedName>
</protein>
<dbReference type="Pfam" id="PF18911">
    <property type="entry name" value="PKD_4"/>
    <property type="match status" value="1"/>
</dbReference>
<dbReference type="InterPro" id="IPR035986">
    <property type="entry name" value="PKD_dom_sf"/>
</dbReference>
<evidence type="ECO:0000259" key="2">
    <source>
        <dbReference type="PROSITE" id="PS50093"/>
    </source>
</evidence>
<dbReference type="PROSITE" id="PS50093">
    <property type="entry name" value="PKD"/>
    <property type="match status" value="1"/>
</dbReference>
<dbReference type="SUPFAM" id="SSF49299">
    <property type="entry name" value="PKD domain"/>
    <property type="match status" value="1"/>
</dbReference>
<dbReference type="EMBL" id="BMJC01000005">
    <property type="protein sequence ID" value="GGB16345.1"/>
    <property type="molecule type" value="Genomic_DNA"/>
</dbReference>
<dbReference type="Proteomes" id="UP000607559">
    <property type="component" value="Unassembled WGS sequence"/>
</dbReference>
<evidence type="ECO:0000313" key="4">
    <source>
        <dbReference type="Proteomes" id="UP000607559"/>
    </source>
</evidence>
<name>A0A8J2UGZ6_9BACT</name>
<dbReference type="AlphaFoldDB" id="A0A8J2UGZ6"/>
<reference evidence="3" key="2">
    <citation type="submission" date="2020-09" db="EMBL/GenBank/DDBJ databases">
        <authorList>
            <person name="Sun Q."/>
            <person name="Zhou Y."/>
        </authorList>
    </citation>
    <scope>NUCLEOTIDE SEQUENCE</scope>
    <source>
        <strain evidence="3">CGMCC 1.15448</strain>
    </source>
</reference>
<accession>A0A8J2UGZ6</accession>
<keyword evidence="4" id="KW-1185">Reference proteome</keyword>
<dbReference type="InterPro" id="IPR013783">
    <property type="entry name" value="Ig-like_fold"/>
</dbReference>
<evidence type="ECO:0000313" key="3">
    <source>
        <dbReference type="EMBL" id="GGB16345.1"/>
    </source>
</evidence>
<feature type="signal peptide" evidence="1">
    <location>
        <begin position="1"/>
        <end position="22"/>
    </location>
</feature>
<feature type="chain" id="PRO_5035257737" description="PKD domain-containing protein" evidence="1">
    <location>
        <begin position="23"/>
        <end position="255"/>
    </location>
</feature>
<evidence type="ECO:0000256" key="1">
    <source>
        <dbReference type="SAM" id="SignalP"/>
    </source>
</evidence>
<sequence>MGALPKASFTVAPVSGAVNLFAATASTSGVFSWFWDPGDGSQRTQGTANDTLYYAKAGNYRVTLLVLGQGGYDTVSQIVQVAANDPGINILQDTTFTSNTAWTKLNTGAPVTTTTLNAPGLNLSNPPNSGFTNSGVYQPVAVIAGKPYTFHANVQGAGATNTWVEVYIGWTQPTQGKDYTDTKLWSLNTWSGCGKSAFSGNIDSLSCSGSGPKSGQITFAQSGTVYLVIKAGSAGGSLGTGGVTFTNIGLNKPSR</sequence>
<comment type="caution">
    <text evidence="3">The sequence shown here is derived from an EMBL/GenBank/DDBJ whole genome shotgun (WGS) entry which is preliminary data.</text>
</comment>
<keyword evidence="1" id="KW-0732">Signal</keyword>
<organism evidence="3 4">
    <name type="scientific">Puia dinghuensis</name>
    <dbReference type="NCBI Taxonomy" id="1792502"/>
    <lineage>
        <taxon>Bacteria</taxon>
        <taxon>Pseudomonadati</taxon>
        <taxon>Bacteroidota</taxon>
        <taxon>Chitinophagia</taxon>
        <taxon>Chitinophagales</taxon>
        <taxon>Chitinophagaceae</taxon>
        <taxon>Puia</taxon>
    </lineage>
</organism>